<proteinExistence type="predicted"/>
<dbReference type="RefSeq" id="WP_255845511.1">
    <property type="nucleotide sequence ID" value="NZ_CP094358.1"/>
</dbReference>
<accession>A0A9E7D4G3</accession>
<organism evidence="1 2">
    <name type="scientific">Abyssalbus ytuae</name>
    <dbReference type="NCBI Taxonomy" id="2926907"/>
    <lineage>
        <taxon>Bacteria</taxon>
        <taxon>Pseudomonadati</taxon>
        <taxon>Bacteroidota</taxon>
        <taxon>Flavobacteriia</taxon>
        <taxon>Flavobacteriales</taxon>
        <taxon>Flavobacteriaceae</taxon>
        <taxon>Abyssalbus</taxon>
    </lineage>
</organism>
<evidence type="ECO:0000313" key="1">
    <source>
        <dbReference type="EMBL" id="UOB18894.1"/>
    </source>
</evidence>
<dbReference type="Proteomes" id="UP000831290">
    <property type="component" value="Chromosome"/>
</dbReference>
<protein>
    <submittedName>
        <fullName evidence="1">Uncharacterized protein</fullName>
    </submittedName>
</protein>
<evidence type="ECO:0000313" key="2">
    <source>
        <dbReference type="Proteomes" id="UP000831290"/>
    </source>
</evidence>
<gene>
    <name evidence="1" type="ORF">MQE35_06250</name>
</gene>
<name>A0A9E7D4G3_9FLAO</name>
<sequence length="68" mass="8028">MDTTLDIKKKELIKWILSVNEEEIIEKLFDLKNDQKGAHENIVNERVKNYKSNPNGLIDLDRRPNGHR</sequence>
<reference evidence="1" key="1">
    <citation type="submission" date="2022-03" db="EMBL/GenBank/DDBJ databases">
        <title>Description of Abyssus ytuae gen. nov., sp. nov., a novel member of the family Flavobacteriaceae isolated from the sediment of Mariana Trench.</title>
        <authorList>
            <person name="Zhang J."/>
            <person name="Xu X."/>
        </authorList>
    </citation>
    <scope>NUCLEOTIDE SEQUENCE</scope>
    <source>
        <strain evidence="1">MT3330</strain>
    </source>
</reference>
<dbReference type="AlphaFoldDB" id="A0A9E7D4G3"/>
<dbReference type="KEGG" id="fbm:MQE35_06250"/>
<dbReference type="EMBL" id="CP094358">
    <property type="protein sequence ID" value="UOB18894.1"/>
    <property type="molecule type" value="Genomic_DNA"/>
</dbReference>
<keyword evidence="2" id="KW-1185">Reference proteome</keyword>